<evidence type="ECO:0000313" key="1">
    <source>
        <dbReference type="EMBL" id="EMJ94919.1"/>
    </source>
</evidence>
<dbReference type="PATRIC" id="fig|1218565.3.peg.2215"/>
<reference evidence="1 2" key="1">
    <citation type="submission" date="2013-01" db="EMBL/GenBank/DDBJ databases">
        <authorList>
            <person name="Harkins D.M."/>
            <person name="Durkin A.S."/>
            <person name="Brinkac L.M."/>
            <person name="Haft D.H."/>
            <person name="Selengut J.D."/>
            <person name="Sanka R."/>
            <person name="DePew J."/>
            <person name="Purushe J."/>
            <person name="Galloway R.L."/>
            <person name="Vinetz J.M."/>
            <person name="Sutton G.G."/>
            <person name="Nierman W.C."/>
            <person name="Fouts D.E."/>
        </authorList>
    </citation>
    <scope>NUCLEOTIDE SEQUENCE [LARGE SCALE GENOMIC DNA]</scope>
    <source>
        <strain evidence="1 2">79601</strain>
    </source>
</reference>
<comment type="caution">
    <text evidence="1">The sequence shown here is derived from an EMBL/GenBank/DDBJ whole genome shotgun (WGS) entry which is preliminary data.</text>
</comment>
<dbReference type="Proteomes" id="UP000011988">
    <property type="component" value="Unassembled WGS sequence"/>
</dbReference>
<sequence length="265" mass="30899">MNWQSYSYYDWNDTLCNAIFAISDSERPTKQILRIPSSMYFLASLVDASSEENLVANTFIQSITFEMSSGQKKSFCSFACSLAEKEWDTDSKAPPPFFGLLWLTCAASYGYPEPDNHFHANMRNILGIVSEFSRLNDLWEKTQIWVNKSSKGFIFFLPPKNNYRKNVGYSWMLSFPQHRDRRILQEIFSQEGFTGDLPPLMPTERLLQQNKTRFSEEFREYFDSTRKDNFANSDFWETIANECLYGNGPSGKIMGKRPNRLNERE</sequence>
<dbReference type="OrthoDB" id="1550267at2"/>
<protein>
    <submittedName>
        <fullName evidence="1">Uncharacterized protein</fullName>
    </submittedName>
</protein>
<organism evidence="1 2">
    <name type="scientific">Leptospira alstonii serovar Sichuan str. 79601</name>
    <dbReference type="NCBI Taxonomy" id="1218565"/>
    <lineage>
        <taxon>Bacteria</taxon>
        <taxon>Pseudomonadati</taxon>
        <taxon>Spirochaetota</taxon>
        <taxon>Spirochaetia</taxon>
        <taxon>Leptospirales</taxon>
        <taxon>Leptospiraceae</taxon>
        <taxon>Leptospira</taxon>
    </lineage>
</organism>
<evidence type="ECO:0000313" key="2">
    <source>
        <dbReference type="Proteomes" id="UP000011988"/>
    </source>
</evidence>
<name>M6CT89_9LEPT</name>
<dbReference type="EMBL" id="ANIK01000044">
    <property type="protein sequence ID" value="EMJ94919.1"/>
    <property type="molecule type" value="Genomic_DNA"/>
</dbReference>
<proteinExistence type="predicted"/>
<accession>M6CT89</accession>
<dbReference type="RefSeq" id="WP_020773452.1">
    <property type="nucleotide sequence ID" value="NZ_ANIK01000044.1"/>
</dbReference>
<gene>
    <name evidence="1" type="ORF">LEP1GSC194_2195</name>
</gene>
<dbReference type="AlphaFoldDB" id="M6CT89"/>